<dbReference type="InterPro" id="IPR019734">
    <property type="entry name" value="TPR_rpt"/>
</dbReference>
<gene>
    <name evidence="2" type="ORF">RFI_19971</name>
</gene>
<evidence type="ECO:0000313" key="3">
    <source>
        <dbReference type="Proteomes" id="UP000023152"/>
    </source>
</evidence>
<name>X6MUL3_RETFI</name>
<comment type="caution">
    <text evidence="2">The sequence shown here is derived from an EMBL/GenBank/DDBJ whole genome shotgun (WGS) entry which is preliminary data.</text>
</comment>
<dbReference type="Pfam" id="PF14559">
    <property type="entry name" value="TPR_19"/>
    <property type="match status" value="1"/>
</dbReference>
<accession>X6MUL3</accession>
<dbReference type="SUPFAM" id="SSF48452">
    <property type="entry name" value="TPR-like"/>
    <property type="match status" value="1"/>
</dbReference>
<keyword evidence="1" id="KW-0802">TPR repeat</keyword>
<sequence length="225" mass="26780">MKYTLCGKYEDGFQLYQQLWEKHLSQMKLDDIVENFSDVSFVQTLLIASLVFIYIGHNHFFIENENENENEIEKIIAKPLLAIDYLKRIKEWYNSCHIAQEWSTNDINVAMTDTRFIQEIEYMYCYWNDKHQSMKTSVDCPYSTAFFYGHFLLHLKQDFQAALAAFKQQLSRRPLCALTHAWMAQCYMQLEQHQLAKDFLHKALSLNPKVKPVQTFAFKYTKLLQ</sequence>
<protein>
    <submittedName>
        <fullName evidence="2">Uncharacterized protein</fullName>
    </submittedName>
</protein>
<feature type="repeat" description="TPR" evidence="1">
    <location>
        <begin position="177"/>
        <end position="210"/>
    </location>
</feature>
<dbReference type="InterPro" id="IPR011990">
    <property type="entry name" value="TPR-like_helical_dom_sf"/>
</dbReference>
<proteinExistence type="predicted"/>
<dbReference type="PROSITE" id="PS50005">
    <property type="entry name" value="TPR"/>
    <property type="match status" value="1"/>
</dbReference>
<organism evidence="2 3">
    <name type="scientific">Reticulomyxa filosa</name>
    <dbReference type="NCBI Taxonomy" id="46433"/>
    <lineage>
        <taxon>Eukaryota</taxon>
        <taxon>Sar</taxon>
        <taxon>Rhizaria</taxon>
        <taxon>Retaria</taxon>
        <taxon>Foraminifera</taxon>
        <taxon>Monothalamids</taxon>
        <taxon>Reticulomyxidae</taxon>
        <taxon>Reticulomyxa</taxon>
    </lineage>
</organism>
<evidence type="ECO:0000313" key="2">
    <source>
        <dbReference type="EMBL" id="ETO17351.1"/>
    </source>
</evidence>
<dbReference type="Proteomes" id="UP000023152">
    <property type="component" value="Unassembled WGS sequence"/>
</dbReference>
<dbReference type="AlphaFoldDB" id="X6MUL3"/>
<dbReference type="Gene3D" id="1.25.40.10">
    <property type="entry name" value="Tetratricopeptide repeat domain"/>
    <property type="match status" value="1"/>
</dbReference>
<dbReference type="EMBL" id="ASPP01016820">
    <property type="protein sequence ID" value="ETO17351.1"/>
    <property type="molecule type" value="Genomic_DNA"/>
</dbReference>
<reference evidence="2 3" key="1">
    <citation type="journal article" date="2013" name="Curr. Biol.">
        <title>The Genome of the Foraminiferan Reticulomyxa filosa.</title>
        <authorList>
            <person name="Glockner G."/>
            <person name="Hulsmann N."/>
            <person name="Schleicher M."/>
            <person name="Noegel A.A."/>
            <person name="Eichinger L."/>
            <person name="Gallinger C."/>
            <person name="Pawlowski J."/>
            <person name="Sierra R."/>
            <person name="Euteneuer U."/>
            <person name="Pillet L."/>
            <person name="Moustafa A."/>
            <person name="Platzer M."/>
            <person name="Groth M."/>
            <person name="Szafranski K."/>
            <person name="Schliwa M."/>
        </authorList>
    </citation>
    <scope>NUCLEOTIDE SEQUENCE [LARGE SCALE GENOMIC DNA]</scope>
</reference>
<keyword evidence="3" id="KW-1185">Reference proteome</keyword>
<evidence type="ECO:0000256" key="1">
    <source>
        <dbReference type="PROSITE-ProRule" id="PRU00339"/>
    </source>
</evidence>